<sequence length="64" mass="7371">MLHFLNNISTDHRYLVTEIIPRSGSRKKLPLVKVLIKEEEIVNPGPYQAPYQSLQCMESDLANM</sequence>
<accession>A0A2I0WV88</accession>
<proteinExistence type="predicted"/>
<name>A0A2I0WV88_9ASPA</name>
<gene>
    <name evidence="1" type="ORF">MA16_Dca000926</name>
</gene>
<keyword evidence="2" id="KW-1185">Reference proteome</keyword>
<reference evidence="1 2" key="1">
    <citation type="journal article" date="2016" name="Sci. Rep.">
        <title>The Dendrobium catenatum Lindl. genome sequence provides insights into polysaccharide synthase, floral development and adaptive evolution.</title>
        <authorList>
            <person name="Zhang G.Q."/>
            <person name="Xu Q."/>
            <person name="Bian C."/>
            <person name="Tsai W.C."/>
            <person name="Yeh C.M."/>
            <person name="Liu K.W."/>
            <person name="Yoshida K."/>
            <person name="Zhang L.S."/>
            <person name="Chang S.B."/>
            <person name="Chen F."/>
            <person name="Shi Y."/>
            <person name="Su Y.Y."/>
            <person name="Zhang Y.Q."/>
            <person name="Chen L.J."/>
            <person name="Yin Y."/>
            <person name="Lin M."/>
            <person name="Huang H."/>
            <person name="Deng H."/>
            <person name="Wang Z.W."/>
            <person name="Zhu S.L."/>
            <person name="Zhao X."/>
            <person name="Deng C."/>
            <person name="Niu S.C."/>
            <person name="Huang J."/>
            <person name="Wang M."/>
            <person name="Liu G.H."/>
            <person name="Yang H.J."/>
            <person name="Xiao X.J."/>
            <person name="Hsiao Y.Y."/>
            <person name="Wu W.L."/>
            <person name="Chen Y.Y."/>
            <person name="Mitsuda N."/>
            <person name="Ohme-Takagi M."/>
            <person name="Luo Y.B."/>
            <person name="Van de Peer Y."/>
            <person name="Liu Z.J."/>
        </authorList>
    </citation>
    <scope>NUCLEOTIDE SEQUENCE [LARGE SCALE GENOMIC DNA]</scope>
    <source>
        <tissue evidence="1">The whole plant</tissue>
    </source>
</reference>
<dbReference type="Proteomes" id="UP000233837">
    <property type="component" value="Unassembled WGS sequence"/>
</dbReference>
<dbReference type="AlphaFoldDB" id="A0A2I0WV88"/>
<dbReference type="EMBL" id="KZ502442">
    <property type="protein sequence ID" value="PKU79580.1"/>
    <property type="molecule type" value="Genomic_DNA"/>
</dbReference>
<organism evidence="1 2">
    <name type="scientific">Dendrobium catenatum</name>
    <dbReference type="NCBI Taxonomy" id="906689"/>
    <lineage>
        <taxon>Eukaryota</taxon>
        <taxon>Viridiplantae</taxon>
        <taxon>Streptophyta</taxon>
        <taxon>Embryophyta</taxon>
        <taxon>Tracheophyta</taxon>
        <taxon>Spermatophyta</taxon>
        <taxon>Magnoliopsida</taxon>
        <taxon>Liliopsida</taxon>
        <taxon>Asparagales</taxon>
        <taxon>Orchidaceae</taxon>
        <taxon>Epidendroideae</taxon>
        <taxon>Malaxideae</taxon>
        <taxon>Dendrobiinae</taxon>
        <taxon>Dendrobium</taxon>
    </lineage>
</organism>
<reference evidence="1 2" key="2">
    <citation type="journal article" date="2017" name="Nature">
        <title>The Apostasia genome and the evolution of orchids.</title>
        <authorList>
            <person name="Zhang G.Q."/>
            <person name="Liu K.W."/>
            <person name="Li Z."/>
            <person name="Lohaus R."/>
            <person name="Hsiao Y.Y."/>
            <person name="Niu S.C."/>
            <person name="Wang J.Y."/>
            <person name="Lin Y.C."/>
            <person name="Xu Q."/>
            <person name="Chen L.J."/>
            <person name="Yoshida K."/>
            <person name="Fujiwara S."/>
            <person name="Wang Z.W."/>
            <person name="Zhang Y.Q."/>
            <person name="Mitsuda N."/>
            <person name="Wang M."/>
            <person name="Liu G.H."/>
            <person name="Pecoraro L."/>
            <person name="Huang H.X."/>
            <person name="Xiao X.J."/>
            <person name="Lin M."/>
            <person name="Wu X.Y."/>
            <person name="Wu W.L."/>
            <person name="Chen Y.Y."/>
            <person name="Chang S.B."/>
            <person name="Sakamoto S."/>
            <person name="Ohme-Takagi M."/>
            <person name="Yagi M."/>
            <person name="Zeng S.J."/>
            <person name="Shen C.Y."/>
            <person name="Yeh C.M."/>
            <person name="Luo Y.B."/>
            <person name="Tsai W.C."/>
            <person name="Van de Peer Y."/>
            <person name="Liu Z.J."/>
        </authorList>
    </citation>
    <scope>NUCLEOTIDE SEQUENCE [LARGE SCALE GENOMIC DNA]</scope>
    <source>
        <tissue evidence="1">The whole plant</tissue>
    </source>
</reference>
<protein>
    <submittedName>
        <fullName evidence="1">Uncharacterized protein</fullName>
    </submittedName>
</protein>
<evidence type="ECO:0000313" key="2">
    <source>
        <dbReference type="Proteomes" id="UP000233837"/>
    </source>
</evidence>
<evidence type="ECO:0000313" key="1">
    <source>
        <dbReference type="EMBL" id="PKU79580.1"/>
    </source>
</evidence>